<dbReference type="PATRIC" id="fig|291169.3.peg.161"/>
<accession>A0A1E3GVW6</accession>
<keyword evidence="2" id="KW-1185">Reference proteome</keyword>
<dbReference type="AlphaFoldDB" id="A0A1E3GVW6"/>
<sequence>MPYYNAITFPVDQFSSFYSGFATYTTFRVKETLAYESPIFWNGFSLGGSYSTRHGNIRSPSRIDDRRIQAVASYQFADKTRLAIGMDDRGNGSGYKDRLYGLTLSHAKGSWSWAAKYEITDTDNPNSFYGDRAQAFNLYSAYYQGKNTYKIMLANVEAYGEAVIHLGIDHRINQDLRLFAEFYQEQETAAMTAKQAGLDGFDANIRGGKLFLVGFRYDLNM</sequence>
<dbReference type="STRING" id="291169.A9E74_00159"/>
<name>A0A1E3GVW6_9GAMM</name>
<dbReference type="Gene3D" id="2.40.160.10">
    <property type="entry name" value="Porin"/>
    <property type="match status" value="1"/>
</dbReference>
<dbReference type="InterPro" id="IPR023614">
    <property type="entry name" value="Porin_dom_sf"/>
</dbReference>
<reference evidence="1 2" key="1">
    <citation type="submission" date="2016-07" db="EMBL/GenBank/DDBJ databases">
        <title>Draft Genome Sequence of Methylophaga muralis Bur 1.</title>
        <authorList>
            <person name="Vasilenko O.V."/>
            <person name="Doronina N.V."/>
            <person name="Shmareva M.N."/>
            <person name="Tarlachkov S.V."/>
            <person name="Mustakhimov I."/>
            <person name="Trotsenko Y.A."/>
        </authorList>
    </citation>
    <scope>NUCLEOTIDE SEQUENCE [LARGE SCALE GENOMIC DNA]</scope>
    <source>
        <strain evidence="1 2">Bur 1</strain>
    </source>
</reference>
<dbReference type="EMBL" id="MCRI01000001">
    <property type="protein sequence ID" value="ODN68187.1"/>
    <property type="molecule type" value="Genomic_DNA"/>
</dbReference>
<dbReference type="Proteomes" id="UP000094379">
    <property type="component" value="Unassembled WGS sequence"/>
</dbReference>
<dbReference type="SUPFAM" id="SSF56935">
    <property type="entry name" value="Porins"/>
    <property type="match status" value="1"/>
</dbReference>
<comment type="caution">
    <text evidence="1">The sequence shown here is derived from an EMBL/GenBank/DDBJ whole genome shotgun (WGS) entry which is preliminary data.</text>
</comment>
<gene>
    <name evidence="1" type="ORF">A9E74_00159</name>
</gene>
<organism evidence="1 2">
    <name type="scientific">Methylophaga muralis</name>
    <dbReference type="NCBI Taxonomy" id="291169"/>
    <lineage>
        <taxon>Bacteria</taxon>
        <taxon>Pseudomonadati</taxon>
        <taxon>Pseudomonadota</taxon>
        <taxon>Gammaproteobacteria</taxon>
        <taxon>Thiotrichales</taxon>
        <taxon>Piscirickettsiaceae</taxon>
        <taxon>Methylophaga</taxon>
    </lineage>
</organism>
<evidence type="ECO:0000313" key="2">
    <source>
        <dbReference type="Proteomes" id="UP000094379"/>
    </source>
</evidence>
<protein>
    <recommendedName>
        <fullName evidence="3">Porin domain-containing protein</fullName>
    </recommendedName>
</protein>
<evidence type="ECO:0000313" key="1">
    <source>
        <dbReference type="EMBL" id="ODN68187.1"/>
    </source>
</evidence>
<proteinExistence type="predicted"/>
<evidence type="ECO:0008006" key="3">
    <source>
        <dbReference type="Google" id="ProtNLM"/>
    </source>
</evidence>